<evidence type="ECO:0000256" key="2">
    <source>
        <dbReference type="SAM" id="MobiDB-lite"/>
    </source>
</evidence>
<dbReference type="EMBL" id="FQXC01000004">
    <property type="protein sequence ID" value="SHH79553.1"/>
    <property type="molecule type" value="Genomic_DNA"/>
</dbReference>
<dbReference type="Proteomes" id="UP000184221">
    <property type="component" value="Unassembled WGS sequence"/>
</dbReference>
<evidence type="ECO:0000256" key="1">
    <source>
        <dbReference type="SAM" id="Coils"/>
    </source>
</evidence>
<proteinExistence type="predicted"/>
<dbReference type="OrthoDB" id="7863443at2"/>
<sequence>MIGAVRSFAFATSWLMQRLMFACVATLGLGSLAYTIACAMGHAPWLEMTATFGGMIYPQAGPVVQIGVTALLLGICFFLPSNARIMALENSHRRFQIAMEDVARAYRLSHAADREGVFKMRSEFDSVRERIAYLRDHPDLAELEPSVLEVASQMSHVSKDLAKTYSDSSVNRARDFLIQRQQEIEDFNDRLDAAKATAAEMRVWVDKIELEESVAQAQLTRLNEELADILPELHSSEDAPLIPPRKAPHDAQATTNDWDEAPDFTDKDGNRIVALLARRAAE</sequence>
<feature type="coiled-coil region" evidence="1">
    <location>
        <begin position="177"/>
        <end position="225"/>
    </location>
</feature>
<dbReference type="AlphaFoldDB" id="A0A1M5VXA0"/>
<keyword evidence="3" id="KW-1133">Transmembrane helix</keyword>
<keyword evidence="3" id="KW-0812">Transmembrane</keyword>
<keyword evidence="5" id="KW-1185">Reference proteome</keyword>
<reference evidence="4 5" key="1">
    <citation type="submission" date="2016-11" db="EMBL/GenBank/DDBJ databases">
        <authorList>
            <person name="Jaros S."/>
            <person name="Januszkiewicz K."/>
            <person name="Wedrychowicz H."/>
        </authorList>
    </citation>
    <scope>NUCLEOTIDE SEQUENCE [LARGE SCALE GENOMIC DNA]</scope>
    <source>
        <strain evidence="4 5">DSM 29431</strain>
    </source>
</reference>
<evidence type="ECO:0000313" key="5">
    <source>
        <dbReference type="Proteomes" id="UP000184221"/>
    </source>
</evidence>
<dbReference type="STRING" id="996342.SAMN05443551_3117"/>
<evidence type="ECO:0000313" key="4">
    <source>
        <dbReference type="EMBL" id="SHH79553.1"/>
    </source>
</evidence>
<keyword evidence="1" id="KW-0175">Coiled coil</keyword>
<keyword evidence="3" id="KW-0472">Membrane</keyword>
<protein>
    <recommendedName>
        <fullName evidence="6">DNA repair protein</fullName>
    </recommendedName>
</protein>
<evidence type="ECO:0000256" key="3">
    <source>
        <dbReference type="SAM" id="Phobius"/>
    </source>
</evidence>
<accession>A0A1M5VXA0</accession>
<organism evidence="4 5">
    <name type="scientific">Marivita hallyeonensis</name>
    <dbReference type="NCBI Taxonomy" id="996342"/>
    <lineage>
        <taxon>Bacteria</taxon>
        <taxon>Pseudomonadati</taxon>
        <taxon>Pseudomonadota</taxon>
        <taxon>Alphaproteobacteria</taxon>
        <taxon>Rhodobacterales</taxon>
        <taxon>Roseobacteraceae</taxon>
        <taxon>Marivita</taxon>
    </lineage>
</organism>
<gene>
    <name evidence="4" type="ORF">SAMN05443551_3117</name>
</gene>
<feature type="region of interest" description="Disordered" evidence="2">
    <location>
        <begin position="236"/>
        <end position="265"/>
    </location>
</feature>
<evidence type="ECO:0008006" key="6">
    <source>
        <dbReference type="Google" id="ProtNLM"/>
    </source>
</evidence>
<feature type="transmembrane region" description="Helical" evidence="3">
    <location>
        <begin position="59"/>
        <end position="79"/>
    </location>
</feature>
<name>A0A1M5VXA0_9RHOB</name>